<evidence type="ECO:0000313" key="5">
    <source>
        <dbReference type="Proteomes" id="UP001152797"/>
    </source>
</evidence>
<evidence type="ECO:0000313" key="2">
    <source>
        <dbReference type="EMBL" id="CAI3980875.1"/>
    </source>
</evidence>
<dbReference type="EMBL" id="CAMXCT010000592">
    <property type="protein sequence ID" value="CAI3980875.1"/>
    <property type="molecule type" value="Genomic_DNA"/>
</dbReference>
<comment type="caution">
    <text evidence="2">The sequence shown here is derived from an EMBL/GenBank/DDBJ whole genome shotgun (WGS) entry which is preliminary data.</text>
</comment>
<keyword evidence="4" id="KW-0808">Transferase</keyword>
<reference evidence="3" key="2">
    <citation type="submission" date="2024-04" db="EMBL/GenBank/DDBJ databases">
        <authorList>
            <person name="Chen Y."/>
            <person name="Shah S."/>
            <person name="Dougan E. K."/>
            <person name="Thang M."/>
            <person name="Chan C."/>
        </authorList>
    </citation>
    <scope>NUCLEOTIDE SEQUENCE [LARGE SCALE GENOMIC DNA]</scope>
</reference>
<protein>
    <submittedName>
        <fullName evidence="4">Calcium/calmodulin-dependent protein kinase type 1</fullName>
    </submittedName>
</protein>
<accession>A0A9P1BYF9</accession>
<evidence type="ECO:0000313" key="3">
    <source>
        <dbReference type="EMBL" id="CAL1134250.1"/>
    </source>
</evidence>
<dbReference type="OrthoDB" id="286233at2759"/>
<keyword evidence="5" id="KW-1185">Reference proteome</keyword>
<organism evidence="2">
    <name type="scientific">Cladocopium goreaui</name>
    <dbReference type="NCBI Taxonomy" id="2562237"/>
    <lineage>
        <taxon>Eukaryota</taxon>
        <taxon>Sar</taxon>
        <taxon>Alveolata</taxon>
        <taxon>Dinophyceae</taxon>
        <taxon>Suessiales</taxon>
        <taxon>Symbiodiniaceae</taxon>
        <taxon>Cladocopium</taxon>
    </lineage>
</organism>
<feature type="region of interest" description="Disordered" evidence="1">
    <location>
        <begin position="94"/>
        <end position="113"/>
    </location>
</feature>
<name>A0A9P1BYF9_9DINO</name>
<dbReference type="Proteomes" id="UP001152797">
    <property type="component" value="Unassembled WGS sequence"/>
</dbReference>
<sequence length="193" mass="20896">MGYRVNGLPPFQVSFSITFPEGYVGKEKMDTKFKVEADDSQVQVGVLNQLARTAKYETNKSSAPTLDADSLELHTKLEALKVIASTASPVLNKCNGRGSIDDDETTEGSERGDLVTATSSLKTLSSDFQEIYEFAAPEDDDLPEVPYCGGEVLATPAGRSRDEYEVSRVQPFVTSIGRGVDLSEPGWDESSDA</sequence>
<dbReference type="EMBL" id="CAMXCT030000592">
    <property type="protein sequence ID" value="CAL4768187.1"/>
    <property type="molecule type" value="Genomic_DNA"/>
</dbReference>
<keyword evidence="4" id="KW-0418">Kinase</keyword>
<evidence type="ECO:0000256" key="1">
    <source>
        <dbReference type="SAM" id="MobiDB-lite"/>
    </source>
</evidence>
<reference evidence="2" key="1">
    <citation type="submission" date="2022-10" db="EMBL/GenBank/DDBJ databases">
        <authorList>
            <person name="Chen Y."/>
            <person name="Dougan E. K."/>
            <person name="Chan C."/>
            <person name="Rhodes N."/>
            <person name="Thang M."/>
        </authorList>
    </citation>
    <scope>NUCLEOTIDE SEQUENCE</scope>
</reference>
<gene>
    <name evidence="2" type="ORF">C1SCF055_LOCUS8723</name>
</gene>
<dbReference type="EMBL" id="CAMXCT020000592">
    <property type="protein sequence ID" value="CAL1134250.1"/>
    <property type="molecule type" value="Genomic_DNA"/>
</dbReference>
<proteinExistence type="predicted"/>
<dbReference type="AlphaFoldDB" id="A0A9P1BYF9"/>
<evidence type="ECO:0000313" key="4">
    <source>
        <dbReference type="EMBL" id="CAL4768187.1"/>
    </source>
</evidence>
<dbReference type="GO" id="GO:0016301">
    <property type="term" value="F:kinase activity"/>
    <property type="evidence" value="ECO:0007669"/>
    <property type="project" value="UniProtKB-KW"/>
</dbReference>